<evidence type="ECO:0000313" key="2">
    <source>
        <dbReference type="Proteomes" id="UP000324222"/>
    </source>
</evidence>
<name>A0A5B7FSX3_PORTR</name>
<sequence length="136" mass="15541">MEAEEEEEPSHNRSDVTPVRFLMVSGTALKRRAPFCEKQLCMQAMRGVQHAIIDNLQFMLRMGHTGTASDHWWEQDKAVANLWRFATQTCCHGTIIVHPKKVCVCVHMCVYLVVLYRVRAGLLVSCLHVSIYQISP</sequence>
<keyword evidence="2" id="KW-1185">Reference proteome</keyword>
<evidence type="ECO:0000313" key="1">
    <source>
        <dbReference type="EMBL" id="MPC48477.1"/>
    </source>
</evidence>
<organism evidence="1 2">
    <name type="scientific">Portunus trituberculatus</name>
    <name type="common">Swimming crab</name>
    <name type="synonym">Neptunus trituberculatus</name>
    <dbReference type="NCBI Taxonomy" id="210409"/>
    <lineage>
        <taxon>Eukaryota</taxon>
        <taxon>Metazoa</taxon>
        <taxon>Ecdysozoa</taxon>
        <taxon>Arthropoda</taxon>
        <taxon>Crustacea</taxon>
        <taxon>Multicrustacea</taxon>
        <taxon>Malacostraca</taxon>
        <taxon>Eumalacostraca</taxon>
        <taxon>Eucarida</taxon>
        <taxon>Decapoda</taxon>
        <taxon>Pleocyemata</taxon>
        <taxon>Brachyura</taxon>
        <taxon>Eubrachyura</taxon>
        <taxon>Portunoidea</taxon>
        <taxon>Portunidae</taxon>
        <taxon>Portuninae</taxon>
        <taxon>Portunus</taxon>
    </lineage>
</organism>
<dbReference type="OrthoDB" id="275278at2759"/>
<dbReference type="Proteomes" id="UP000324222">
    <property type="component" value="Unassembled WGS sequence"/>
</dbReference>
<reference evidence="1 2" key="1">
    <citation type="submission" date="2019-05" db="EMBL/GenBank/DDBJ databases">
        <title>Another draft genome of Portunus trituberculatus and its Hox gene families provides insights of decapod evolution.</title>
        <authorList>
            <person name="Jeong J.-H."/>
            <person name="Song I."/>
            <person name="Kim S."/>
            <person name="Choi T."/>
            <person name="Kim D."/>
            <person name="Ryu S."/>
            <person name="Kim W."/>
        </authorList>
    </citation>
    <scope>NUCLEOTIDE SEQUENCE [LARGE SCALE GENOMIC DNA]</scope>
    <source>
        <tissue evidence="1">Muscle</tissue>
    </source>
</reference>
<protein>
    <submittedName>
        <fullName evidence="1">Twinkle protein, mitochondrial</fullName>
    </submittedName>
</protein>
<dbReference type="AlphaFoldDB" id="A0A5B7FSX3"/>
<proteinExistence type="predicted"/>
<dbReference type="EMBL" id="VSRR010008304">
    <property type="protein sequence ID" value="MPC48477.1"/>
    <property type="molecule type" value="Genomic_DNA"/>
</dbReference>
<gene>
    <name evidence="1" type="primary">Peo1_1</name>
    <name evidence="1" type="ORF">E2C01_042250</name>
</gene>
<comment type="caution">
    <text evidence="1">The sequence shown here is derived from an EMBL/GenBank/DDBJ whole genome shotgun (WGS) entry which is preliminary data.</text>
</comment>
<accession>A0A5B7FSX3</accession>